<name>A0A6D2HFM1_9BRAS</name>
<gene>
    <name evidence="1" type="ORF">MERR_LOCUS2027</name>
</gene>
<evidence type="ECO:0000313" key="1">
    <source>
        <dbReference type="EMBL" id="CAA7014792.1"/>
    </source>
</evidence>
<sequence length="111" mass="11833">MAVNGPSGIAFARVLKDGTTGILHLWTSDLTLLPMVGRVSFGSTSGTTGLIKRVGSGSSISVWEDPWIPASSPRPAVGPGINFFLHLRVSELLVPVQQRGICHYYINCLIA</sequence>
<protein>
    <submittedName>
        <fullName evidence="1">Uncharacterized protein</fullName>
    </submittedName>
</protein>
<evidence type="ECO:0000313" key="2">
    <source>
        <dbReference type="Proteomes" id="UP000467841"/>
    </source>
</evidence>
<comment type="caution">
    <text evidence="1">The sequence shown here is derived from an EMBL/GenBank/DDBJ whole genome shotgun (WGS) entry which is preliminary data.</text>
</comment>
<dbReference type="EMBL" id="CACVBM020000122">
    <property type="protein sequence ID" value="CAA7014792.1"/>
    <property type="molecule type" value="Genomic_DNA"/>
</dbReference>
<keyword evidence="2" id="KW-1185">Reference proteome</keyword>
<dbReference type="AlphaFoldDB" id="A0A6D2HFM1"/>
<proteinExistence type="predicted"/>
<dbReference type="Proteomes" id="UP000467841">
    <property type="component" value="Unassembled WGS sequence"/>
</dbReference>
<accession>A0A6D2HFM1</accession>
<reference evidence="1" key="1">
    <citation type="submission" date="2020-01" db="EMBL/GenBank/DDBJ databases">
        <authorList>
            <person name="Mishra B."/>
        </authorList>
    </citation>
    <scope>NUCLEOTIDE SEQUENCE [LARGE SCALE GENOMIC DNA]</scope>
</reference>
<organism evidence="1 2">
    <name type="scientific">Microthlaspi erraticum</name>
    <dbReference type="NCBI Taxonomy" id="1685480"/>
    <lineage>
        <taxon>Eukaryota</taxon>
        <taxon>Viridiplantae</taxon>
        <taxon>Streptophyta</taxon>
        <taxon>Embryophyta</taxon>
        <taxon>Tracheophyta</taxon>
        <taxon>Spermatophyta</taxon>
        <taxon>Magnoliopsida</taxon>
        <taxon>eudicotyledons</taxon>
        <taxon>Gunneridae</taxon>
        <taxon>Pentapetalae</taxon>
        <taxon>rosids</taxon>
        <taxon>malvids</taxon>
        <taxon>Brassicales</taxon>
        <taxon>Brassicaceae</taxon>
        <taxon>Coluteocarpeae</taxon>
        <taxon>Microthlaspi</taxon>
    </lineage>
</organism>